<gene>
    <name evidence="2" type="ORF">DYE48_07785</name>
</gene>
<accession>A0A3E0JB31</accession>
<keyword evidence="3" id="KW-1185">Reference proteome</keyword>
<sequence length="178" mass="19942">MMKMRWMLGMLMVFFLFLSACGVSETEEVDQNEVEADSTNPDISGFVMDQDEDRILVVTPMDDDSGDEGRAMWVSEAPEGLWIGKQVEVWVDGDIAESYPEQATADKVQELEMSEVQGADLKASEALSTALSETEPEQTDVLIVSLLSFDEESDQWTVKLDQRGTDQGEWKTTVKDEK</sequence>
<name>A0A3E0JB31_9BACI</name>
<dbReference type="PROSITE" id="PS51257">
    <property type="entry name" value="PROKAR_LIPOPROTEIN"/>
    <property type="match status" value="1"/>
</dbReference>
<dbReference type="AlphaFoldDB" id="A0A3E0JB31"/>
<dbReference type="EMBL" id="QUAE01000004">
    <property type="protein sequence ID" value="REJ09997.1"/>
    <property type="molecule type" value="Genomic_DNA"/>
</dbReference>
<dbReference type="Proteomes" id="UP000256305">
    <property type="component" value="Unassembled WGS sequence"/>
</dbReference>
<dbReference type="Pfam" id="PF11518">
    <property type="entry name" value="DUF3221"/>
    <property type="match status" value="1"/>
</dbReference>
<reference evidence="2 3" key="1">
    <citation type="submission" date="2018-08" db="EMBL/GenBank/DDBJ databases">
        <title>Genome sequence of Halobacillus trueperi KCTC 3686.</title>
        <authorList>
            <person name="Cho K.H."/>
            <person name="Kwak M.-J."/>
            <person name="Kim B.-Y."/>
            <person name="Chun J."/>
        </authorList>
    </citation>
    <scope>NUCLEOTIDE SEQUENCE [LARGE SCALE GENOMIC DNA]</scope>
    <source>
        <strain evidence="2 3">KCTC 3686</strain>
    </source>
</reference>
<evidence type="ECO:0000313" key="2">
    <source>
        <dbReference type="EMBL" id="REJ09997.1"/>
    </source>
</evidence>
<keyword evidence="1" id="KW-0732">Signal</keyword>
<evidence type="ECO:0000313" key="3">
    <source>
        <dbReference type="Proteomes" id="UP000256305"/>
    </source>
</evidence>
<feature type="chain" id="PRO_5038634206" evidence="1">
    <location>
        <begin position="21"/>
        <end position="178"/>
    </location>
</feature>
<feature type="signal peptide" evidence="1">
    <location>
        <begin position="1"/>
        <end position="20"/>
    </location>
</feature>
<comment type="caution">
    <text evidence="2">The sequence shown here is derived from an EMBL/GenBank/DDBJ whole genome shotgun (WGS) entry which is preliminary data.</text>
</comment>
<organism evidence="2 3">
    <name type="scientific">Halobacillus trueperi</name>
    <dbReference type="NCBI Taxonomy" id="156205"/>
    <lineage>
        <taxon>Bacteria</taxon>
        <taxon>Bacillati</taxon>
        <taxon>Bacillota</taxon>
        <taxon>Bacilli</taxon>
        <taxon>Bacillales</taxon>
        <taxon>Bacillaceae</taxon>
        <taxon>Halobacillus</taxon>
    </lineage>
</organism>
<evidence type="ECO:0000256" key="1">
    <source>
        <dbReference type="SAM" id="SignalP"/>
    </source>
</evidence>
<protein>
    <submittedName>
        <fullName evidence="2">DUF3221 domain-containing protein</fullName>
    </submittedName>
</protein>
<dbReference type="InterPro" id="IPR021598">
    <property type="entry name" value="DUF3221"/>
</dbReference>
<dbReference type="RefSeq" id="WP_115823137.1">
    <property type="nucleotide sequence ID" value="NZ_QUAE01000004.1"/>
</dbReference>
<proteinExistence type="predicted"/>